<sequence>MPLQYQYSFFRIPKDGDVASSVDKYKNLRLQALSIAPGSFSSTYEIESALPNTEWKARLTADQKETFACSATPLHNDDPRSAIWVAQLTLRGPLTKEQFSLPAETDQRIPEDDRMEERWQMLSLFTLPDHRGQRLGQKLCQEALSYLKSYRTTPSKVRVRLMVKPENHVTVKLYQKLGFREIGKCTLVEALIANGDADLLPEDRSEEKYTRRSGLIMVSEISRLE</sequence>
<evidence type="ECO:0000256" key="1">
    <source>
        <dbReference type="ARBA" id="ARBA00022679"/>
    </source>
</evidence>
<dbReference type="PANTHER" id="PTHR43420:SF47">
    <property type="entry name" value="N-ACETYLTRANSFERASE DOMAIN-CONTAINING PROTEIN"/>
    <property type="match status" value="1"/>
</dbReference>
<name>A0AAD4L0K3_9EURO</name>
<protein>
    <recommendedName>
        <fullName evidence="3">N-acetyltransferase domain-containing protein</fullName>
    </recommendedName>
</protein>
<dbReference type="SUPFAM" id="SSF55729">
    <property type="entry name" value="Acyl-CoA N-acyltransferases (Nat)"/>
    <property type="match status" value="1"/>
</dbReference>
<dbReference type="PROSITE" id="PS51186">
    <property type="entry name" value="GNAT"/>
    <property type="match status" value="1"/>
</dbReference>
<feature type="domain" description="N-acetyltransferase" evidence="3">
    <location>
        <begin position="44"/>
        <end position="201"/>
    </location>
</feature>
<evidence type="ECO:0000256" key="2">
    <source>
        <dbReference type="ARBA" id="ARBA00023315"/>
    </source>
</evidence>
<comment type="caution">
    <text evidence="4">The sequence shown here is derived from an EMBL/GenBank/DDBJ whole genome shotgun (WGS) entry which is preliminary data.</text>
</comment>
<evidence type="ECO:0000259" key="3">
    <source>
        <dbReference type="PROSITE" id="PS51186"/>
    </source>
</evidence>
<dbReference type="Gene3D" id="3.40.630.30">
    <property type="match status" value="1"/>
</dbReference>
<dbReference type="Proteomes" id="UP001201262">
    <property type="component" value="Unassembled WGS sequence"/>
</dbReference>
<dbReference type="EMBL" id="JAJTJA010000002">
    <property type="protein sequence ID" value="KAH8703290.1"/>
    <property type="molecule type" value="Genomic_DNA"/>
</dbReference>
<dbReference type="GeneID" id="70245370"/>
<dbReference type="RefSeq" id="XP_046076308.1">
    <property type="nucleotide sequence ID" value="XM_046215083.1"/>
</dbReference>
<dbReference type="Pfam" id="PF00583">
    <property type="entry name" value="Acetyltransf_1"/>
    <property type="match status" value="1"/>
</dbReference>
<keyword evidence="1" id="KW-0808">Transferase</keyword>
<dbReference type="InterPro" id="IPR016181">
    <property type="entry name" value="Acyl_CoA_acyltransferase"/>
</dbReference>
<gene>
    <name evidence="4" type="ORF">BGW36DRAFT_369102</name>
</gene>
<dbReference type="GO" id="GO:0016747">
    <property type="term" value="F:acyltransferase activity, transferring groups other than amino-acyl groups"/>
    <property type="evidence" value="ECO:0007669"/>
    <property type="project" value="InterPro"/>
</dbReference>
<proteinExistence type="predicted"/>
<dbReference type="AlphaFoldDB" id="A0AAD4L0K3"/>
<keyword evidence="5" id="KW-1185">Reference proteome</keyword>
<dbReference type="CDD" id="cd04301">
    <property type="entry name" value="NAT_SF"/>
    <property type="match status" value="1"/>
</dbReference>
<dbReference type="PANTHER" id="PTHR43420">
    <property type="entry name" value="ACETYLTRANSFERASE"/>
    <property type="match status" value="1"/>
</dbReference>
<dbReference type="InterPro" id="IPR000182">
    <property type="entry name" value="GNAT_dom"/>
</dbReference>
<evidence type="ECO:0000313" key="5">
    <source>
        <dbReference type="Proteomes" id="UP001201262"/>
    </source>
</evidence>
<dbReference type="InterPro" id="IPR050680">
    <property type="entry name" value="YpeA/RimI_acetyltransf"/>
</dbReference>
<organism evidence="4 5">
    <name type="scientific">Talaromyces proteolyticus</name>
    <dbReference type="NCBI Taxonomy" id="1131652"/>
    <lineage>
        <taxon>Eukaryota</taxon>
        <taxon>Fungi</taxon>
        <taxon>Dikarya</taxon>
        <taxon>Ascomycota</taxon>
        <taxon>Pezizomycotina</taxon>
        <taxon>Eurotiomycetes</taxon>
        <taxon>Eurotiomycetidae</taxon>
        <taxon>Eurotiales</taxon>
        <taxon>Trichocomaceae</taxon>
        <taxon>Talaromyces</taxon>
        <taxon>Talaromyces sect. Bacilispori</taxon>
    </lineage>
</organism>
<evidence type="ECO:0000313" key="4">
    <source>
        <dbReference type="EMBL" id="KAH8703290.1"/>
    </source>
</evidence>
<keyword evidence="2" id="KW-0012">Acyltransferase</keyword>
<accession>A0AAD4L0K3</accession>
<reference evidence="4" key="1">
    <citation type="submission" date="2021-12" db="EMBL/GenBank/DDBJ databases">
        <title>Convergent genome expansion in fungi linked to evolution of root-endophyte symbiosis.</title>
        <authorList>
            <consortium name="DOE Joint Genome Institute"/>
            <person name="Ke Y.-H."/>
            <person name="Bonito G."/>
            <person name="Liao H.-L."/>
            <person name="Looney B."/>
            <person name="Rojas-Flechas A."/>
            <person name="Nash J."/>
            <person name="Hameed K."/>
            <person name="Schadt C."/>
            <person name="Martin F."/>
            <person name="Crous P.W."/>
            <person name="Miettinen O."/>
            <person name="Magnuson J.K."/>
            <person name="Labbe J."/>
            <person name="Jacobson D."/>
            <person name="Doktycz M.J."/>
            <person name="Veneault-Fourrey C."/>
            <person name="Kuo A."/>
            <person name="Mondo S."/>
            <person name="Calhoun S."/>
            <person name="Riley R."/>
            <person name="Ohm R."/>
            <person name="LaButti K."/>
            <person name="Andreopoulos B."/>
            <person name="Pangilinan J."/>
            <person name="Nolan M."/>
            <person name="Tritt A."/>
            <person name="Clum A."/>
            <person name="Lipzen A."/>
            <person name="Daum C."/>
            <person name="Barry K."/>
            <person name="Grigoriev I.V."/>
            <person name="Vilgalys R."/>
        </authorList>
    </citation>
    <scope>NUCLEOTIDE SEQUENCE</scope>
    <source>
        <strain evidence="4">PMI_201</strain>
    </source>
</reference>